<name>K5CED5_RHOBT</name>
<dbReference type="AlphaFoldDB" id="K5CED5"/>
<evidence type="ECO:0000313" key="3">
    <source>
        <dbReference type="Proteomes" id="UP000007993"/>
    </source>
</evidence>
<dbReference type="EMBL" id="AMCW01000067">
    <property type="protein sequence ID" value="EKK02135.1"/>
    <property type="molecule type" value="Genomic_DNA"/>
</dbReference>
<gene>
    <name evidence="2" type="ORF">RBSH_02466</name>
</gene>
<accession>K5CED5</accession>
<feature type="region of interest" description="Disordered" evidence="1">
    <location>
        <begin position="23"/>
        <end position="60"/>
    </location>
</feature>
<dbReference type="Proteomes" id="UP000007993">
    <property type="component" value="Unassembled WGS sequence"/>
</dbReference>
<protein>
    <submittedName>
        <fullName evidence="2">Uncharacterized protein</fullName>
    </submittedName>
</protein>
<sequence length="60" mass="6938">MRVDSTRKRSGIEPRGLAFHRRHDISRCPTGDRCRISAHNAGRRTRALPAVRPRGERPHR</sequence>
<proteinExistence type="predicted"/>
<comment type="caution">
    <text evidence="2">The sequence shown here is derived from an EMBL/GenBank/DDBJ whole genome shotgun (WGS) entry which is preliminary data.</text>
</comment>
<organism evidence="2 3">
    <name type="scientific">Rhodopirellula baltica SH28</name>
    <dbReference type="NCBI Taxonomy" id="993517"/>
    <lineage>
        <taxon>Bacteria</taxon>
        <taxon>Pseudomonadati</taxon>
        <taxon>Planctomycetota</taxon>
        <taxon>Planctomycetia</taxon>
        <taxon>Pirellulales</taxon>
        <taxon>Pirellulaceae</taxon>
        <taxon>Rhodopirellula</taxon>
    </lineage>
</organism>
<evidence type="ECO:0000313" key="2">
    <source>
        <dbReference type="EMBL" id="EKK02135.1"/>
    </source>
</evidence>
<dbReference type="PATRIC" id="fig|993517.3.peg.2670"/>
<evidence type="ECO:0000256" key="1">
    <source>
        <dbReference type="SAM" id="MobiDB-lite"/>
    </source>
</evidence>
<reference evidence="2 3" key="1">
    <citation type="journal article" date="2013" name="Mar. Genomics">
        <title>Expression of sulfatases in Rhodopirellula baltica and the diversity of sulfatases in the genus Rhodopirellula.</title>
        <authorList>
            <person name="Wegner C.E."/>
            <person name="Richter-Heitmann T."/>
            <person name="Klindworth A."/>
            <person name="Klockow C."/>
            <person name="Richter M."/>
            <person name="Achstetter T."/>
            <person name="Glockner F.O."/>
            <person name="Harder J."/>
        </authorList>
    </citation>
    <scope>NUCLEOTIDE SEQUENCE [LARGE SCALE GENOMIC DNA]</scope>
    <source>
        <strain evidence="2 3">SH28</strain>
    </source>
</reference>